<dbReference type="PANTHER" id="PTHR33619">
    <property type="entry name" value="POLYSACCHARIDE EXPORT PROTEIN GFCE-RELATED"/>
    <property type="match status" value="1"/>
</dbReference>
<evidence type="ECO:0000259" key="4">
    <source>
        <dbReference type="Pfam" id="PF10531"/>
    </source>
</evidence>
<sequence>MAFRKIPIYGVNNVRRFGKGALAGVVLGVGAVALGACSSVGTLSEEEAAARVEAPLYRVGPGDSLQIFVWRNADLTTQVAVRPDGRITVPLIEDLEAAGKTPTELGKDIETELAAYIQDPLVTVIMTGFVGTYQQQVRVVGAAANPQAMPYRAGMTLLDVVINVGGLTEFAAGDRATLVRTADGQQTPYRVRLDSLVRDGEIDANAAVYPGDILIIPETYL</sequence>
<dbReference type="Gene3D" id="3.30.1950.10">
    <property type="entry name" value="wza like domain"/>
    <property type="match status" value="1"/>
</dbReference>
<accession>A0A934QFZ3</accession>
<evidence type="ECO:0000313" key="5">
    <source>
        <dbReference type="EMBL" id="MBK1696048.1"/>
    </source>
</evidence>
<keyword evidence="2" id="KW-0812">Transmembrane</keyword>
<keyword evidence="1" id="KW-0732">Signal</keyword>
<dbReference type="PANTHER" id="PTHR33619:SF3">
    <property type="entry name" value="POLYSACCHARIDE EXPORT PROTEIN GFCE-RELATED"/>
    <property type="match status" value="1"/>
</dbReference>
<dbReference type="InterPro" id="IPR017477">
    <property type="entry name" value="PEP-CTERM_polysacc_export"/>
</dbReference>
<feature type="transmembrane region" description="Helical" evidence="2">
    <location>
        <begin position="21"/>
        <end position="41"/>
    </location>
</feature>
<dbReference type="EMBL" id="NRRE01000009">
    <property type="protein sequence ID" value="MBK1696048.1"/>
    <property type="molecule type" value="Genomic_DNA"/>
</dbReference>
<organism evidence="5 6">
    <name type="scientific">Rhodovibrio salinarum</name>
    <dbReference type="NCBI Taxonomy" id="1087"/>
    <lineage>
        <taxon>Bacteria</taxon>
        <taxon>Pseudomonadati</taxon>
        <taxon>Pseudomonadota</taxon>
        <taxon>Alphaproteobacteria</taxon>
        <taxon>Rhodospirillales</taxon>
        <taxon>Rhodovibrionaceae</taxon>
        <taxon>Rhodovibrio</taxon>
    </lineage>
</organism>
<dbReference type="InterPro" id="IPR019554">
    <property type="entry name" value="Soluble_ligand-bd"/>
</dbReference>
<dbReference type="InterPro" id="IPR049712">
    <property type="entry name" value="Poly_export"/>
</dbReference>
<evidence type="ECO:0000256" key="1">
    <source>
        <dbReference type="ARBA" id="ARBA00022729"/>
    </source>
</evidence>
<reference evidence="5" key="1">
    <citation type="submission" date="2017-08" db="EMBL/GenBank/DDBJ databases">
        <authorList>
            <person name="Imhoff J.F."/>
            <person name="Rahn T."/>
            <person name="Kuenzel S."/>
            <person name="Neulinger S.C."/>
        </authorList>
    </citation>
    <scope>NUCLEOTIDE SEQUENCE</scope>
    <source>
        <strain evidence="5">DSM 9154</strain>
    </source>
</reference>
<evidence type="ECO:0000313" key="6">
    <source>
        <dbReference type="Proteomes" id="UP000778970"/>
    </source>
</evidence>
<feature type="domain" description="Polysaccharide export protein N-terminal" evidence="3">
    <location>
        <begin position="54"/>
        <end position="126"/>
    </location>
</feature>
<evidence type="ECO:0000259" key="3">
    <source>
        <dbReference type="Pfam" id="PF02563"/>
    </source>
</evidence>
<gene>
    <name evidence="5" type="ORF">CKO21_02160</name>
</gene>
<dbReference type="GO" id="GO:0015159">
    <property type="term" value="F:polysaccharide transmembrane transporter activity"/>
    <property type="evidence" value="ECO:0007669"/>
    <property type="project" value="InterPro"/>
</dbReference>
<keyword evidence="6" id="KW-1185">Reference proteome</keyword>
<dbReference type="Proteomes" id="UP000778970">
    <property type="component" value="Unassembled WGS sequence"/>
</dbReference>
<dbReference type="Pfam" id="PF10531">
    <property type="entry name" value="SLBB"/>
    <property type="match status" value="1"/>
</dbReference>
<dbReference type="AlphaFoldDB" id="A0A934QFZ3"/>
<dbReference type="Gene3D" id="3.10.560.10">
    <property type="entry name" value="Outer membrane lipoprotein wza domain like"/>
    <property type="match status" value="1"/>
</dbReference>
<reference evidence="5" key="2">
    <citation type="journal article" date="2020" name="Microorganisms">
        <title>Osmotic Adaptation and Compatible Solute Biosynthesis of Phototrophic Bacteria as Revealed from Genome Analyses.</title>
        <authorList>
            <person name="Imhoff J.F."/>
            <person name="Rahn T."/>
            <person name="Kunzel S."/>
            <person name="Keller A."/>
            <person name="Neulinger S.C."/>
        </authorList>
    </citation>
    <scope>NUCLEOTIDE SEQUENCE</scope>
    <source>
        <strain evidence="5">DSM 9154</strain>
    </source>
</reference>
<evidence type="ECO:0000256" key="2">
    <source>
        <dbReference type="SAM" id="Phobius"/>
    </source>
</evidence>
<dbReference type="InterPro" id="IPR003715">
    <property type="entry name" value="Poly_export_N"/>
</dbReference>
<dbReference type="Pfam" id="PF02563">
    <property type="entry name" value="Poly_export"/>
    <property type="match status" value="1"/>
</dbReference>
<feature type="domain" description="Soluble ligand binding" evidence="4">
    <location>
        <begin position="137"/>
        <end position="187"/>
    </location>
</feature>
<comment type="caution">
    <text evidence="5">The sequence shown here is derived from an EMBL/GenBank/DDBJ whole genome shotgun (WGS) entry which is preliminary data.</text>
</comment>
<proteinExistence type="predicted"/>
<name>A0A934QFZ3_9PROT</name>
<dbReference type="NCBIfam" id="TIGR03027">
    <property type="entry name" value="pepcterm_export"/>
    <property type="match status" value="1"/>
</dbReference>
<keyword evidence="2" id="KW-0472">Membrane</keyword>
<protein>
    <submittedName>
        <fullName evidence="5">Sugar ABC transporter substrate-binding protein</fullName>
    </submittedName>
</protein>
<keyword evidence="2" id="KW-1133">Transmembrane helix</keyword>